<gene>
    <name evidence="2" type="ORF">BDY17DRAFT_349977</name>
</gene>
<name>A0A6A6PEW8_9PEZI</name>
<feature type="region of interest" description="Disordered" evidence="1">
    <location>
        <begin position="510"/>
        <end position="677"/>
    </location>
</feature>
<reference evidence="2" key="1">
    <citation type="journal article" date="2020" name="Stud. Mycol.">
        <title>101 Dothideomycetes genomes: a test case for predicting lifestyles and emergence of pathogens.</title>
        <authorList>
            <person name="Haridas S."/>
            <person name="Albert R."/>
            <person name="Binder M."/>
            <person name="Bloem J."/>
            <person name="Labutti K."/>
            <person name="Salamov A."/>
            <person name="Andreopoulos B."/>
            <person name="Baker S."/>
            <person name="Barry K."/>
            <person name="Bills G."/>
            <person name="Bluhm B."/>
            <person name="Cannon C."/>
            <person name="Castanera R."/>
            <person name="Culley D."/>
            <person name="Daum C."/>
            <person name="Ezra D."/>
            <person name="Gonzalez J."/>
            <person name="Henrissat B."/>
            <person name="Kuo A."/>
            <person name="Liang C."/>
            <person name="Lipzen A."/>
            <person name="Lutzoni F."/>
            <person name="Magnuson J."/>
            <person name="Mondo S."/>
            <person name="Nolan M."/>
            <person name="Ohm R."/>
            <person name="Pangilinan J."/>
            <person name="Park H.-J."/>
            <person name="Ramirez L."/>
            <person name="Alfaro M."/>
            <person name="Sun H."/>
            <person name="Tritt A."/>
            <person name="Yoshinaga Y."/>
            <person name="Zwiers L.-H."/>
            <person name="Turgeon B."/>
            <person name="Goodwin S."/>
            <person name="Spatafora J."/>
            <person name="Crous P."/>
            <person name="Grigoriev I."/>
        </authorList>
    </citation>
    <scope>NUCLEOTIDE SEQUENCE</scope>
    <source>
        <strain evidence="2">CBS 113389</strain>
    </source>
</reference>
<feature type="region of interest" description="Disordered" evidence="1">
    <location>
        <begin position="350"/>
        <end position="370"/>
    </location>
</feature>
<sequence length="1133" mass="124815">MEPYDPRQWTDNAQVYGAQRVFQRRGSGTAVAGTQDATGLEPAMPSPPPPYSSSRSGHQQLRPISMFESSVYSVPPSQNSSASSPPNPMTPGFPPPPASLRYHDRSSSSHRNLFNLANIRTSTLEADSLPAEDGRLSKLDDLRPPAAKRAASTGRLQTYQTVDAPLATQLGPIRKVPLASTWKPGMPLPGPPPGPPPSGSRTQSLNRYSESSSRSNSIGSDRSIDVSRNRRSAAAAASSSLGPVPPTPADWVDTDVPQAPLHQPLRIDTGVSHDPSTLIRRHAKRDSSGNGIRERRSRSRAEREAANVASPEAKVSKQEGLVMGTSDGSIRRRRDAHGTSREVKFGASVDSAVSPNTNSGPPTAIPSMNSVLTPPYTPAVGKASDDSLKRIALKAPGSASSDRQVSQASYLALTSGTPTLSSPPRPTSSSSAQPSAKLDTFFLQALERHRAFIESEAAASCDEDRLQLFASFIVNESRLRRDRYATAYNAMAGDIVDLTRDMWRSYAQQSKRTITPSTSHSSIDPTHPSWASDGQQGAAYGNDPSSASSLGEFTPGSELGGFIASDEALERAESHQRAETFKPSLSPIPSMNVSSTADEESSRGRTPSRWWDNSNSGSNSVGKPERIEKSHRETKYMGVNPAALQDHEETSSRNSRHTGSTPGPSGESFKLGPNEYPPEKVGWQQSDDIETPVPTPGHARRLSTPHDGSLDVSRLVTLPPPYPRHYPAVKNKHPLLADLRGEYRALADHTEISEIKDAYASQHATMQDQQDEAEQERRKQLRSNIQDRISDGTMSYAEAAQAEADFEQEEAERSKAVTKSAFDVFEASLAHPLNALLTARLEKANAGIDRLRVDLESRNEVRDPNQAQEEGDELPERLEKLTLLKWLFEAREQMHKEMYDLHADRSLKYSEVILTPFRKARQQKKIEQAEAFFVKDGGDRQLSFAKKSLQRFDDLQQIIETNVTRGVEEQLSAFWDIAPGLLEVIQHIPAEVSGVAIQIPEQEFAENPAYLHHPLQYLYTLLSHAQKSAYQFIESQTNLLCLLHEVRTARAKSQSRLVEIEERSRNVDDVLRKPEMRKGRLEREEVLTEDLKEKVGEVERQWNEALGEELEACKSKVKMFLEGSEGWEDGLDG</sequence>
<feature type="region of interest" description="Disordered" evidence="1">
    <location>
        <begin position="414"/>
        <end position="434"/>
    </location>
</feature>
<dbReference type="GeneID" id="54479179"/>
<feature type="region of interest" description="Disordered" evidence="1">
    <location>
        <begin position="135"/>
        <end position="154"/>
    </location>
</feature>
<feature type="compositionally biased region" description="Pro residues" evidence="1">
    <location>
        <begin position="85"/>
        <end position="98"/>
    </location>
</feature>
<evidence type="ECO:0000313" key="2">
    <source>
        <dbReference type="EMBL" id="KAF2478475.1"/>
    </source>
</evidence>
<feature type="compositionally biased region" description="Polar residues" evidence="1">
    <location>
        <begin position="587"/>
        <end position="596"/>
    </location>
</feature>
<proteinExistence type="predicted"/>
<feature type="compositionally biased region" description="Basic and acidic residues" evidence="1">
    <location>
        <begin position="568"/>
        <end position="580"/>
    </location>
</feature>
<dbReference type="AlphaFoldDB" id="A0A6A6PEW8"/>
<feature type="region of interest" description="Disordered" evidence="1">
    <location>
        <begin position="179"/>
        <end position="323"/>
    </location>
</feature>
<dbReference type="OrthoDB" id="5367052at2759"/>
<feature type="compositionally biased region" description="Basic and acidic residues" evidence="1">
    <location>
        <begin position="623"/>
        <end position="635"/>
    </location>
</feature>
<feature type="compositionally biased region" description="Polar residues" evidence="1">
    <location>
        <begin position="611"/>
        <end position="621"/>
    </location>
</feature>
<feature type="region of interest" description="Disordered" evidence="1">
    <location>
        <begin position="762"/>
        <end position="781"/>
    </location>
</feature>
<feature type="compositionally biased region" description="Polar residues" evidence="1">
    <location>
        <begin position="510"/>
        <end position="524"/>
    </location>
</feature>
<keyword evidence="3" id="KW-1185">Reference proteome</keyword>
<feature type="compositionally biased region" description="Low complexity" evidence="1">
    <location>
        <begin position="73"/>
        <end position="84"/>
    </location>
</feature>
<feature type="compositionally biased region" description="Low complexity" evidence="1">
    <location>
        <begin position="204"/>
        <end position="221"/>
    </location>
</feature>
<dbReference type="RefSeq" id="XP_033585045.1">
    <property type="nucleotide sequence ID" value="XM_033738177.1"/>
</dbReference>
<evidence type="ECO:0000313" key="3">
    <source>
        <dbReference type="Proteomes" id="UP000799767"/>
    </source>
</evidence>
<protein>
    <submittedName>
        <fullName evidence="2">Uncharacterized protein</fullName>
    </submittedName>
</protein>
<feature type="compositionally biased region" description="Polar residues" evidence="1">
    <location>
        <begin position="351"/>
        <end position="370"/>
    </location>
</feature>
<dbReference type="Proteomes" id="UP000799767">
    <property type="component" value="Unassembled WGS sequence"/>
</dbReference>
<dbReference type="EMBL" id="MU001648">
    <property type="protein sequence ID" value="KAF2478475.1"/>
    <property type="molecule type" value="Genomic_DNA"/>
</dbReference>
<accession>A0A6A6PEW8</accession>
<organism evidence="2 3">
    <name type="scientific">Neohortaea acidophila</name>
    <dbReference type="NCBI Taxonomy" id="245834"/>
    <lineage>
        <taxon>Eukaryota</taxon>
        <taxon>Fungi</taxon>
        <taxon>Dikarya</taxon>
        <taxon>Ascomycota</taxon>
        <taxon>Pezizomycotina</taxon>
        <taxon>Dothideomycetes</taxon>
        <taxon>Dothideomycetidae</taxon>
        <taxon>Mycosphaerellales</taxon>
        <taxon>Teratosphaeriaceae</taxon>
        <taxon>Neohortaea</taxon>
    </lineage>
</organism>
<feature type="region of interest" description="Disordered" evidence="1">
    <location>
        <begin position="23"/>
        <end position="106"/>
    </location>
</feature>
<evidence type="ECO:0000256" key="1">
    <source>
        <dbReference type="SAM" id="MobiDB-lite"/>
    </source>
</evidence>
<feature type="compositionally biased region" description="Pro residues" evidence="1">
    <location>
        <begin position="186"/>
        <end position="198"/>
    </location>
</feature>